<evidence type="ECO:0008006" key="3">
    <source>
        <dbReference type="Google" id="ProtNLM"/>
    </source>
</evidence>
<name>A0A9Q4C8L0_9CORY</name>
<evidence type="ECO:0000313" key="2">
    <source>
        <dbReference type="Proteomes" id="UP001071478"/>
    </source>
</evidence>
<sequence>MGLNWTASGVRMVAAALTAGVVSVVGGVAATAGVPGAPGGVGVTGPRNTDLAGARVVERMAGYPPLVPEEVNDPGCRVSPGREPAVVPVRGTDSTLYADYSLLGAELADAGWCVHGLDYGRGPGADDGFGWCPIAESAAQLDATVTAALRSSGAREVSLIGFSQGGATVARYRTNVVDGGRWTATWIGLASPTGAAVRTV</sequence>
<dbReference type="EMBL" id="JAPMKU010000001">
    <property type="protein sequence ID" value="MCX7467460.1"/>
    <property type="molecule type" value="Genomic_DNA"/>
</dbReference>
<comment type="caution">
    <text evidence="1">The sequence shown here is derived from an EMBL/GenBank/DDBJ whole genome shotgun (WGS) entry which is preliminary data.</text>
</comment>
<dbReference type="RefSeq" id="WP_248167092.1">
    <property type="nucleotide sequence ID" value="NZ_JALNJA010000001.1"/>
</dbReference>
<proteinExistence type="predicted"/>
<dbReference type="AlphaFoldDB" id="A0A9Q4C8L0"/>
<organism evidence="1 2">
    <name type="scientific">Corynebacterium pygosceleis</name>
    <dbReference type="NCBI Taxonomy" id="2800406"/>
    <lineage>
        <taxon>Bacteria</taxon>
        <taxon>Bacillati</taxon>
        <taxon>Actinomycetota</taxon>
        <taxon>Actinomycetes</taxon>
        <taxon>Mycobacteriales</taxon>
        <taxon>Corynebacteriaceae</taxon>
        <taxon>Corynebacterium</taxon>
    </lineage>
</organism>
<dbReference type="InterPro" id="IPR029058">
    <property type="entry name" value="AB_hydrolase_fold"/>
</dbReference>
<dbReference type="Proteomes" id="UP001071478">
    <property type="component" value="Unassembled WGS sequence"/>
</dbReference>
<gene>
    <name evidence="1" type="ORF">OS129_01000</name>
</gene>
<dbReference type="SUPFAM" id="SSF53474">
    <property type="entry name" value="alpha/beta-Hydrolases"/>
    <property type="match status" value="1"/>
</dbReference>
<dbReference type="Gene3D" id="3.40.50.1820">
    <property type="entry name" value="alpha/beta hydrolase"/>
    <property type="match status" value="1"/>
</dbReference>
<reference evidence="1" key="1">
    <citation type="submission" date="2022-11" db="EMBL/GenBank/DDBJ databases">
        <title>Corynebacterium sp. isolated from Penguins.</title>
        <authorList>
            <person name="Sedlar K."/>
            <person name="Svec P."/>
        </authorList>
    </citation>
    <scope>NUCLEOTIDE SEQUENCE</scope>
    <source>
        <strain evidence="1">P7374</strain>
    </source>
</reference>
<protein>
    <recommendedName>
        <fullName evidence="3">Lipase</fullName>
    </recommendedName>
</protein>
<evidence type="ECO:0000313" key="1">
    <source>
        <dbReference type="EMBL" id="MCX7467460.1"/>
    </source>
</evidence>
<accession>A0A9Q4C8L0</accession>